<dbReference type="EMBL" id="SJPH01000005">
    <property type="protein sequence ID" value="TWT42852.1"/>
    <property type="molecule type" value="Genomic_DNA"/>
</dbReference>
<dbReference type="GO" id="GO:0006508">
    <property type="term" value="P:proteolysis"/>
    <property type="evidence" value="ECO:0007669"/>
    <property type="project" value="UniProtKB-KW"/>
</dbReference>
<dbReference type="Proteomes" id="UP000318995">
    <property type="component" value="Unassembled WGS sequence"/>
</dbReference>
<reference evidence="5 6" key="1">
    <citation type="submission" date="2019-02" db="EMBL/GenBank/DDBJ databases">
        <title>Deep-cultivation of Planctomycetes and their phenomic and genomic characterization uncovers novel biology.</title>
        <authorList>
            <person name="Wiegand S."/>
            <person name="Jogler M."/>
            <person name="Boedeker C."/>
            <person name="Pinto D."/>
            <person name="Vollmers J."/>
            <person name="Rivas-Marin E."/>
            <person name="Kohn T."/>
            <person name="Peeters S.H."/>
            <person name="Heuer A."/>
            <person name="Rast P."/>
            <person name="Oberbeckmann S."/>
            <person name="Bunk B."/>
            <person name="Jeske O."/>
            <person name="Meyerdierks A."/>
            <person name="Storesund J.E."/>
            <person name="Kallscheuer N."/>
            <person name="Luecker S."/>
            <person name="Lage O.M."/>
            <person name="Pohl T."/>
            <person name="Merkel B.J."/>
            <person name="Hornburger P."/>
            <person name="Mueller R.-W."/>
            <person name="Bruemmer F."/>
            <person name="Labrenz M."/>
            <person name="Spormann A.M."/>
            <person name="Op Den Camp H."/>
            <person name="Overmann J."/>
            <person name="Amann R."/>
            <person name="Jetten M.S.M."/>
            <person name="Mascher T."/>
            <person name="Medema M.H."/>
            <person name="Devos D.P."/>
            <person name="Kaster A.-K."/>
            <person name="Ovreas L."/>
            <person name="Rohde M."/>
            <person name="Galperin M.Y."/>
            <person name="Jogler C."/>
        </authorList>
    </citation>
    <scope>NUCLEOTIDE SEQUENCE [LARGE SCALE GENOMIC DNA]</scope>
    <source>
        <strain evidence="5 6">Pla111</strain>
    </source>
</reference>
<dbReference type="InterPro" id="IPR009003">
    <property type="entry name" value="Peptidase_S1_PA"/>
</dbReference>
<protein>
    <submittedName>
        <fullName evidence="5">Periplasmic pH-dependent serine endoprotease DegQ</fullName>
        <ecNumber evidence="5">3.4.21.107</ecNumber>
    </submittedName>
</protein>
<gene>
    <name evidence="5" type="primary">degQ_2</name>
    <name evidence="5" type="ORF">Pla111_24900</name>
</gene>
<name>A0A5C5VZF5_9BACT</name>
<dbReference type="InterPro" id="IPR001478">
    <property type="entry name" value="PDZ"/>
</dbReference>
<dbReference type="PROSITE" id="PS50106">
    <property type="entry name" value="PDZ"/>
    <property type="match status" value="1"/>
</dbReference>
<dbReference type="InterPro" id="IPR001940">
    <property type="entry name" value="Peptidase_S1C"/>
</dbReference>
<evidence type="ECO:0000256" key="2">
    <source>
        <dbReference type="ARBA" id="ARBA00022801"/>
    </source>
</evidence>
<sequence length="397" mass="42502" precursor="true">MRRFVPRFERLTLLVCLQCALLGGTIASSQSLFSNGTKVPYTTLRQVPTESADEAARRRDAERAVEFQELARDVEALEPQLGVIKRVARLVAPSVVHIEASPAQDQPFRQEQEAGSGIVVRFGGEAFVLTNHHVIRNSSAPRIRIQFDGGQTINPTRIWSDRETDIAVMAINSPDAPPALLGDSDTLEIGEHVLAFGSPFGLSQSVTRGILSAKGRHNLDLGRSEVPWQNFLQTDAAINPGNSGGPLVNLRGQVIGLNTAIASSSGGNEGIGFSIPINIAVSVARQLITGGEVSRGFLGVQLDGQFNEAIAREIGLARFSGAKVKGVEPGSPAATAALLPNDVILRFDGVPIENSDHLITLVKLTSAGRRVELELFRGGDVLRTYVDVGRQAVDGER</sequence>
<proteinExistence type="predicted"/>
<dbReference type="SUPFAM" id="SSF50494">
    <property type="entry name" value="Trypsin-like serine proteases"/>
    <property type="match status" value="1"/>
</dbReference>
<dbReference type="Pfam" id="PF13180">
    <property type="entry name" value="PDZ_2"/>
    <property type="match status" value="1"/>
</dbReference>
<feature type="domain" description="PDZ" evidence="4">
    <location>
        <begin position="287"/>
        <end position="379"/>
    </location>
</feature>
<feature type="chain" id="PRO_5022784300" evidence="3">
    <location>
        <begin position="30"/>
        <end position="397"/>
    </location>
</feature>
<dbReference type="PANTHER" id="PTHR43343">
    <property type="entry name" value="PEPTIDASE S12"/>
    <property type="match status" value="1"/>
</dbReference>
<dbReference type="Gene3D" id="2.40.10.120">
    <property type="match status" value="1"/>
</dbReference>
<keyword evidence="6" id="KW-1185">Reference proteome</keyword>
<dbReference type="Gene3D" id="2.30.42.10">
    <property type="match status" value="1"/>
</dbReference>
<evidence type="ECO:0000313" key="5">
    <source>
        <dbReference type="EMBL" id="TWT42852.1"/>
    </source>
</evidence>
<evidence type="ECO:0000313" key="6">
    <source>
        <dbReference type="Proteomes" id="UP000318995"/>
    </source>
</evidence>
<comment type="caution">
    <text evidence="5">The sequence shown here is derived from an EMBL/GenBank/DDBJ whole genome shotgun (WGS) entry which is preliminary data.</text>
</comment>
<accession>A0A5C5VZF5</accession>
<dbReference type="EC" id="3.4.21.107" evidence="5"/>
<keyword evidence="3" id="KW-0732">Signal</keyword>
<dbReference type="InterPro" id="IPR036034">
    <property type="entry name" value="PDZ_sf"/>
</dbReference>
<dbReference type="SUPFAM" id="SSF50156">
    <property type="entry name" value="PDZ domain-like"/>
    <property type="match status" value="1"/>
</dbReference>
<dbReference type="AlphaFoldDB" id="A0A5C5VZF5"/>
<evidence type="ECO:0000256" key="3">
    <source>
        <dbReference type="SAM" id="SignalP"/>
    </source>
</evidence>
<evidence type="ECO:0000259" key="4">
    <source>
        <dbReference type="PROSITE" id="PS50106"/>
    </source>
</evidence>
<dbReference type="SMART" id="SM00228">
    <property type="entry name" value="PDZ"/>
    <property type="match status" value="1"/>
</dbReference>
<keyword evidence="1 5" id="KW-0645">Protease</keyword>
<dbReference type="InterPro" id="IPR051201">
    <property type="entry name" value="Chloro_Bact_Ser_Proteases"/>
</dbReference>
<organism evidence="5 6">
    <name type="scientific">Botrimarina hoheduenensis</name>
    <dbReference type="NCBI Taxonomy" id="2528000"/>
    <lineage>
        <taxon>Bacteria</taxon>
        <taxon>Pseudomonadati</taxon>
        <taxon>Planctomycetota</taxon>
        <taxon>Planctomycetia</taxon>
        <taxon>Pirellulales</taxon>
        <taxon>Lacipirellulaceae</taxon>
        <taxon>Botrimarina</taxon>
    </lineage>
</organism>
<feature type="signal peptide" evidence="3">
    <location>
        <begin position="1"/>
        <end position="29"/>
    </location>
</feature>
<dbReference type="PRINTS" id="PR00834">
    <property type="entry name" value="PROTEASES2C"/>
</dbReference>
<dbReference type="PANTHER" id="PTHR43343:SF3">
    <property type="entry name" value="PROTEASE DO-LIKE 8, CHLOROPLASTIC"/>
    <property type="match status" value="1"/>
</dbReference>
<dbReference type="GO" id="GO:0004252">
    <property type="term" value="F:serine-type endopeptidase activity"/>
    <property type="evidence" value="ECO:0007669"/>
    <property type="project" value="InterPro"/>
</dbReference>
<dbReference type="Pfam" id="PF13365">
    <property type="entry name" value="Trypsin_2"/>
    <property type="match status" value="1"/>
</dbReference>
<evidence type="ECO:0000256" key="1">
    <source>
        <dbReference type="ARBA" id="ARBA00022670"/>
    </source>
</evidence>
<keyword evidence="2 5" id="KW-0378">Hydrolase</keyword>
<dbReference type="OrthoDB" id="248175at2"/>